<dbReference type="GO" id="GO:0005737">
    <property type="term" value="C:cytoplasm"/>
    <property type="evidence" value="ECO:0007669"/>
    <property type="project" value="UniProtKB-ARBA"/>
</dbReference>
<keyword evidence="2 3" id="KW-0687">Ribonucleoprotein</keyword>
<keyword evidence="5" id="KW-1185">Reference proteome</keyword>
<dbReference type="InterPro" id="IPR020592">
    <property type="entry name" value="Ribosomal_bS16_CS"/>
</dbReference>
<dbReference type="InterPro" id="IPR023803">
    <property type="entry name" value="Ribosomal_bS16_dom_sf"/>
</dbReference>
<comment type="similarity">
    <text evidence="3">Belongs to the bacterial ribosomal protein bS16 family.</text>
</comment>
<dbReference type="InterPro" id="IPR000307">
    <property type="entry name" value="Ribosomal_bS16"/>
</dbReference>
<dbReference type="EMBL" id="CP003989">
    <property type="protein sequence ID" value="AGA35060.1"/>
    <property type="molecule type" value="Genomic_DNA"/>
</dbReference>
<keyword evidence="1 3" id="KW-0689">Ribosomal protein</keyword>
<dbReference type="GO" id="GO:0003735">
    <property type="term" value="F:structural constituent of ribosome"/>
    <property type="evidence" value="ECO:0007669"/>
    <property type="project" value="InterPro"/>
</dbReference>
<organism evidence="4 5">
    <name type="scientific">Thioalkalivibrio nitratireducens (strain DSM 14787 / UNIQEM 213 / ALEN2)</name>
    <dbReference type="NCBI Taxonomy" id="1255043"/>
    <lineage>
        <taxon>Bacteria</taxon>
        <taxon>Pseudomonadati</taxon>
        <taxon>Pseudomonadota</taxon>
        <taxon>Gammaproteobacteria</taxon>
        <taxon>Chromatiales</taxon>
        <taxon>Ectothiorhodospiraceae</taxon>
        <taxon>Thioalkalivibrio</taxon>
    </lineage>
</organism>
<reference evidence="4" key="1">
    <citation type="submission" date="2015-12" db="EMBL/GenBank/DDBJ databases">
        <authorList>
            <person name="Tikhonova T.V."/>
            <person name="Pavlov A.R."/>
            <person name="Beletsky A.V."/>
            <person name="Mardanov A.V."/>
            <person name="Sorokin D.Y."/>
            <person name="Ravin N.V."/>
            <person name="Popov V.O."/>
        </authorList>
    </citation>
    <scope>NUCLEOTIDE SEQUENCE</scope>
    <source>
        <strain evidence="4">DSM 14787</strain>
    </source>
</reference>
<dbReference type="PANTHER" id="PTHR12919">
    <property type="entry name" value="30S RIBOSOMAL PROTEIN S16"/>
    <property type="match status" value="1"/>
</dbReference>
<dbReference type="KEGG" id="tni:TVNIR_3424"/>
<dbReference type="HOGENOM" id="CLU_100590_5_1_6"/>
<evidence type="ECO:0000256" key="2">
    <source>
        <dbReference type="ARBA" id="ARBA00023274"/>
    </source>
</evidence>
<dbReference type="SUPFAM" id="SSF54565">
    <property type="entry name" value="Ribosomal protein S16"/>
    <property type="match status" value="1"/>
</dbReference>
<dbReference type="Proteomes" id="UP000010809">
    <property type="component" value="Chromosome"/>
</dbReference>
<dbReference type="OrthoDB" id="9807878at2"/>
<protein>
    <recommendedName>
        <fullName evidence="3">Small ribosomal subunit protein bS16</fullName>
    </recommendedName>
</protein>
<gene>
    <name evidence="4" type="primary">rpsP [H]</name>
    <name evidence="3" type="synonym">rpsP</name>
    <name evidence="4" type="ordered locus">TVNIR_3424</name>
</gene>
<dbReference type="PATRIC" id="fig|1255043.3.peg.3454"/>
<dbReference type="PROSITE" id="PS00732">
    <property type="entry name" value="RIBOSOMAL_S16"/>
    <property type="match status" value="1"/>
</dbReference>
<dbReference type="STRING" id="1255043.TVNIR_3424"/>
<dbReference type="PANTHER" id="PTHR12919:SF20">
    <property type="entry name" value="SMALL RIBOSOMAL SUBUNIT PROTEIN BS16M"/>
    <property type="match status" value="1"/>
</dbReference>
<evidence type="ECO:0000256" key="3">
    <source>
        <dbReference type="HAMAP-Rule" id="MF_00385"/>
    </source>
</evidence>
<dbReference type="Gene3D" id="3.30.1320.10">
    <property type="match status" value="1"/>
</dbReference>
<sequence>MVTIRLSRRGAKRAPFYQIVVTDSRARRDSGYIERIGFFNPVARGQETPLQIDLERVDHWLARGAATSDRVAQLVKQHRKQVAAAA</sequence>
<dbReference type="Pfam" id="PF00886">
    <property type="entry name" value="Ribosomal_S16"/>
    <property type="match status" value="1"/>
</dbReference>
<dbReference type="AlphaFoldDB" id="L0E1H7"/>
<dbReference type="RefSeq" id="WP_015260159.1">
    <property type="nucleotide sequence ID" value="NC_019902.2"/>
</dbReference>
<accession>L0E1H7</accession>
<name>L0E1H7_THIND</name>
<dbReference type="GO" id="GO:0015935">
    <property type="term" value="C:small ribosomal subunit"/>
    <property type="evidence" value="ECO:0007669"/>
    <property type="project" value="TreeGrafter"/>
</dbReference>
<evidence type="ECO:0000256" key="1">
    <source>
        <dbReference type="ARBA" id="ARBA00022980"/>
    </source>
</evidence>
<evidence type="ECO:0000313" key="4">
    <source>
        <dbReference type="EMBL" id="AGA35060.1"/>
    </source>
</evidence>
<proteinExistence type="inferred from homology"/>
<evidence type="ECO:0000313" key="5">
    <source>
        <dbReference type="Proteomes" id="UP000010809"/>
    </source>
</evidence>
<dbReference type="NCBIfam" id="TIGR00002">
    <property type="entry name" value="S16"/>
    <property type="match status" value="1"/>
</dbReference>
<dbReference type="HAMAP" id="MF_00385">
    <property type="entry name" value="Ribosomal_bS16"/>
    <property type="match status" value="1"/>
</dbReference>
<dbReference type="GO" id="GO:0006412">
    <property type="term" value="P:translation"/>
    <property type="evidence" value="ECO:0007669"/>
    <property type="project" value="UniProtKB-UniRule"/>
</dbReference>
<dbReference type="eggNOG" id="COG0228">
    <property type="taxonomic scope" value="Bacteria"/>
</dbReference>